<dbReference type="InterPro" id="IPR001557">
    <property type="entry name" value="L-lactate/malate_DH"/>
</dbReference>
<dbReference type="InterPro" id="IPR001252">
    <property type="entry name" value="Malate_DH_AS"/>
</dbReference>
<comment type="catalytic activity">
    <reaction evidence="5">
        <text>(S)-malate + NAD(+) = oxaloacetate + NADH + H(+)</text>
        <dbReference type="Rhea" id="RHEA:21432"/>
        <dbReference type="ChEBI" id="CHEBI:15378"/>
        <dbReference type="ChEBI" id="CHEBI:15589"/>
        <dbReference type="ChEBI" id="CHEBI:16452"/>
        <dbReference type="ChEBI" id="CHEBI:57540"/>
        <dbReference type="ChEBI" id="CHEBI:57945"/>
        <dbReference type="EC" id="1.1.1.37"/>
    </reaction>
</comment>
<gene>
    <name evidence="8" type="ORF">ADUPG1_000149</name>
</gene>
<feature type="domain" description="Lactate/malate dehydrogenase C-terminal" evidence="7">
    <location>
        <begin position="156"/>
        <end position="311"/>
    </location>
</feature>
<organism evidence="8 9">
    <name type="scientific">Aduncisulcus paluster</name>
    <dbReference type="NCBI Taxonomy" id="2918883"/>
    <lineage>
        <taxon>Eukaryota</taxon>
        <taxon>Metamonada</taxon>
        <taxon>Carpediemonas-like organisms</taxon>
        <taxon>Aduncisulcus</taxon>
    </lineage>
</organism>
<dbReference type="Gene3D" id="3.90.110.10">
    <property type="entry name" value="Lactate dehydrogenase/glycoside hydrolase, family 4, C-terminal"/>
    <property type="match status" value="1"/>
</dbReference>
<comment type="similarity">
    <text evidence="1">Belongs to the LDH/MDH superfamily. MDH type 2 family.</text>
</comment>
<dbReference type="InterPro" id="IPR010945">
    <property type="entry name" value="Malate_DH_type2"/>
</dbReference>
<feature type="domain" description="Lactate/malate dehydrogenase N-terminal" evidence="6">
    <location>
        <begin position="5"/>
        <end position="152"/>
    </location>
</feature>
<dbReference type="PROSITE" id="PS00068">
    <property type="entry name" value="MDH"/>
    <property type="match status" value="1"/>
</dbReference>
<dbReference type="Pfam" id="PF00056">
    <property type="entry name" value="Ldh_1_N"/>
    <property type="match status" value="1"/>
</dbReference>
<evidence type="ECO:0000256" key="1">
    <source>
        <dbReference type="ARBA" id="ARBA00009613"/>
    </source>
</evidence>
<evidence type="ECO:0000259" key="7">
    <source>
        <dbReference type="Pfam" id="PF02866"/>
    </source>
</evidence>
<dbReference type="Pfam" id="PF02866">
    <property type="entry name" value="Ldh_1_C"/>
    <property type="match status" value="1"/>
</dbReference>
<comment type="caution">
    <text evidence="8">The sequence shown here is derived from an EMBL/GenBank/DDBJ whole genome shotgun (WGS) entry which is preliminary data.</text>
</comment>
<dbReference type="PIRSF" id="PIRSF000102">
    <property type="entry name" value="Lac_mal_DH"/>
    <property type="match status" value="1"/>
</dbReference>
<dbReference type="SUPFAM" id="SSF51735">
    <property type="entry name" value="NAD(P)-binding Rossmann-fold domains"/>
    <property type="match status" value="1"/>
</dbReference>
<dbReference type="EC" id="1.1.1.37" evidence="2 5"/>
<dbReference type="NCBIfam" id="NF003916">
    <property type="entry name" value="PRK05442.1"/>
    <property type="match status" value="1"/>
</dbReference>
<dbReference type="SUPFAM" id="SSF56327">
    <property type="entry name" value="LDH C-terminal domain-like"/>
    <property type="match status" value="1"/>
</dbReference>
<reference evidence="8" key="1">
    <citation type="submission" date="2022-03" db="EMBL/GenBank/DDBJ databases">
        <title>Draft genome sequence of Aduncisulcus paluster, a free-living microaerophilic Fornicata.</title>
        <authorList>
            <person name="Yuyama I."/>
            <person name="Kume K."/>
            <person name="Tamura T."/>
            <person name="Inagaki Y."/>
            <person name="Hashimoto T."/>
        </authorList>
    </citation>
    <scope>NUCLEOTIDE SEQUENCE</scope>
    <source>
        <strain evidence="8">NY0171</strain>
    </source>
</reference>
<evidence type="ECO:0000256" key="4">
    <source>
        <dbReference type="RuleBase" id="RU003369"/>
    </source>
</evidence>
<dbReference type="InterPro" id="IPR001236">
    <property type="entry name" value="Lactate/malate_DH_N"/>
</dbReference>
<proteinExistence type="inferred from homology"/>
<evidence type="ECO:0000256" key="3">
    <source>
        <dbReference type="ARBA" id="ARBA00023002"/>
    </source>
</evidence>
<evidence type="ECO:0000259" key="6">
    <source>
        <dbReference type="Pfam" id="PF00056"/>
    </source>
</evidence>
<keyword evidence="5" id="KW-0816">Tricarboxylic acid cycle</keyword>
<dbReference type="PANTHER" id="PTHR23382">
    <property type="entry name" value="MALATE DEHYDROGENASE"/>
    <property type="match status" value="1"/>
</dbReference>
<evidence type="ECO:0000256" key="5">
    <source>
        <dbReference type="RuleBase" id="RU003405"/>
    </source>
</evidence>
<dbReference type="EMBL" id="BQXS01000045">
    <property type="protein sequence ID" value="GKT27732.1"/>
    <property type="molecule type" value="Genomic_DNA"/>
</dbReference>
<evidence type="ECO:0000256" key="2">
    <source>
        <dbReference type="ARBA" id="ARBA00012995"/>
    </source>
</evidence>
<dbReference type="Gene3D" id="3.40.50.720">
    <property type="entry name" value="NAD(P)-binding Rossmann-like Domain"/>
    <property type="match status" value="1"/>
</dbReference>
<dbReference type="Proteomes" id="UP001057375">
    <property type="component" value="Unassembled WGS sequence"/>
</dbReference>
<sequence length="327" mass="35388">MKDPIKVVVTGAAGRIANNILPRICHGDAFGSNQPVILSLLDITPALPVLKGIVMELEDCCFPLITSIETSDDPKVALKDADFALMLASYPFRPGMERVDLLIKNKAIFKQQGIALDTVAKKTVKVLVVGNPANTNCLVLSEHAPSIPKENFCALTRLDHNRAVSLLAARAGCTVRDIDGPVCIFGNHSSTMAVYAHSATVKGKKIQDVVEKDFFSREFEPLVQVRGGAIIKAKGTPSVFSAAAAIIDCIHDWMVGSEGRIVSMAVASSGKYGIPEGVFFSVPCKCEDGKYEVVDLDIDPSYKEEFEAKLQKSYQELISEAKLAEIY</sequence>
<evidence type="ECO:0000313" key="9">
    <source>
        <dbReference type="Proteomes" id="UP001057375"/>
    </source>
</evidence>
<dbReference type="NCBIfam" id="TIGR01759">
    <property type="entry name" value="MalateDH-SF1"/>
    <property type="match status" value="1"/>
</dbReference>
<protein>
    <recommendedName>
        <fullName evidence="2 5">Malate dehydrogenase</fullName>
        <ecNumber evidence="2 5">1.1.1.37</ecNumber>
    </recommendedName>
</protein>
<keyword evidence="9" id="KW-1185">Reference proteome</keyword>
<dbReference type="InterPro" id="IPR022383">
    <property type="entry name" value="Lactate/malate_DH_C"/>
</dbReference>
<name>A0ABQ5K709_9EUKA</name>
<keyword evidence="5" id="KW-0520">NAD</keyword>
<accession>A0ABQ5K709</accession>
<dbReference type="InterPro" id="IPR036291">
    <property type="entry name" value="NAD(P)-bd_dom_sf"/>
</dbReference>
<evidence type="ECO:0000313" key="8">
    <source>
        <dbReference type="EMBL" id="GKT27732.1"/>
    </source>
</evidence>
<dbReference type="InterPro" id="IPR015955">
    <property type="entry name" value="Lactate_DH/Glyco_Ohase_4_C"/>
</dbReference>
<keyword evidence="3 4" id="KW-0560">Oxidoreductase</keyword>